<dbReference type="Pfam" id="PF00892">
    <property type="entry name" value="EamA"/>
    <property type="match status" value="2"/>
</dbReference>
<keyword evidence="4" id="KW-1003">Cell membrane</keyword>
<reference evidence="10 11" key="1">
    <citation type="submission" date="2018-04" db="EMBL/GenBank/DDBJ databases">
        <title>Genomic Encyclopedia of Type Strains, Phase IV (KMG-IV): sequencing the most valuable type-strain genomes for metagenomic binning, comparative biology and taxonomic classification.</title>
        <authorList>
            <person name="Goeker M."/>
        </authorList>
    </citation>
    <scope>NUCLEOTIDE SEQUENCE [LARGE SCALE GENOMIC DNA]</scope>
    <source>
        <strain evidence="10 11">DSM 104150</strain>
    </source>
</reference>
<evidence type="ECO:0000256" key="2">
    <source>
        <dbReference type="ARBA" id="ARBA00007362"/>
    </source>
</evidence>
<evidence type="ECO:0000256" key="7">
    <source>
        <dbReference type="ARBA" id="ARBA00023136"/>
    </source>
</evidence>
<dbReference type="PANTHER" id="PTHR22911:SF137">
    <property type="entry name" value="SOLUTE CARRIER FAMILY 35 MEMBER G2-RELATED"/>
    <property type="match status" value="1"/>
</dbReference>
<dbReference type="GO" id="GO:0005886">
    <property type="term" value="C:plasma membrane"/>
    <property type="evidence" value="ECO:0007669"/>
    <property type="project" value="UniProtKB-SubCell"/>
</dbReference>
<feature type="transmembrane region" description="Helical" evidence="8">
    <location>
        <begin position="205"/>
        <end position="225"/>
    </location>
</feature>
<feature type="transmembrane region" description="Helical" evidence="8">
    <location>
        <begin position="172"/>
        <end position="189"/>
    </location>
</feature>
<sequence>MRQGLAAAAAAYLIWGLFPIYWKLLQTVPAAQIMAHRIVWCLLFVVLWLGLREGFGWLRRLSPRLVAMLAASAALISLNWWLYIWAVNAGHIVETSLGYFINPLVSVLMGVLILRERLNAAQWTAVGVAAIGVLWLTWQGQRLPWIALALALSFGSYGLIRKLAVVPAVQGLAVESGLLFLPAAAFLLWREIGGGGSFGHGELRIDVLLVTGGLVTALPLVLFAIGARRIPLSMVGILQYLAPTLQLACGVLLFGEPFTHAQALGFGCIWLALGIYAADGLWRARRRPPVVVA</sequence>
<evidence type="ECO:0000256" key="6">
    <source>
        <dbReference type="ARBA" id="ARBA00022989"/>
    </source>
</evidence>
<organism evidence="10 11">
    <name type="scientific">Sinimarinibacterium flocculans</name>
    <dbReference type="NCBI Taxonomy" id="985250"/>
    <lineage>
        <taxon>Bacteria</taxon>
        <taxon>Pseudomonadati</taxon>
        <taxon>Pseudomonadota</taxon>
        <taxon>Gammaproteobacteria</taxon>
        <taxon>Nevskiales</taxon>
        <taxon>Nevskiaceae</taxon>
        <taxon>Sinimarinibacterium</taxon>
    </lineage>
</organism>
<evidence type="ECO:0000256" key="3">
    <source>
        <dbReference type="ARBA" id="ARBA00022448"/>
    </source>
</evidence>
<dbReference type="EMBL" id="QICN01000016">
    <property type="protein sequence ID" value="PXV63606.1"/>
    <property type="molecule type" value="Genomic_DNA"/>
</dbReference>
<evidence type="ECO:0000256" key="1">
    <source>
        <dbReference type="ARBA" id="ARBA00004651"/>
    </source>
</evidence>
<feature type="transmembrane region" description="Helical" evidence="8">
    <location>
        <begin position="121"/>
        <end position="138"/>
    </location>
</feature>
<feature type="transmembrane region" description="Helical" evidence="8">
    <location>
        <begin position="34"/>
        <end position="51"/>
    </location>
</feature>
<evidence type="ECO:0000256" key="8">
    <source>
        <dbReference type="SAM" id="Phobius"/>
    </source>
</evidence>
<evidence type="ECO:0000256" key="5">
    <source>
        <dbReference type="ARBA" id="ARBA00022692"/>
    </source>
</evidence>
<gene>
    <name evidence="10" type="ORF">C8D93_1161</name>
</gene>
<comment type="similarity">
    <text evidence="2">Belongs to the EamA transporter family.</text>
</comment>
<evidence type="ECO:0000259" key="9">
    <source>
        <dbReference type="Pfam" id="PF00892"/>
    </source>
</evidence>
<keyword evidence="7 8" id="KW-0472">Membrane</keyword>
<feature type="transmembrane region" description="Helical" evidence="8">
    <location>
        <begin position="237"/>
        <end position="255"/>
    </location>
</feature>
<accession>A0A318E299</accession>
<protein>
    <submittedName>
        <fullName evidence="10">Chloramphenicol-sensitive protein RarD</fullName>
    </submittedName>
</protein>
<dbReference type="InterPro" id="IPR000620">
    <property type="entry name" value="EamA_dom"/>
</dbReference>
<feature type="transmembrane region" description="Helical" evidence="8">
    <location>
        <begin position="63"/>
        <end position="84"/>
    </location>
</feature>
<evidence type="ECO:0000256" key="4">
    <source>
        <dbReference type="ARBA" id="ARBA00022475"/>
    </source>
</evidence>
<dbReference type="NCBIfam" id="TIGR00688">
    <property type="entry name" value="rarD"/>
    <property type="match status" value="1"/>
</dbReference>
<feature type="domain" description="EamA" evidence="9">
    <location>
        <begin position="146"/>
        <end position="273"/>
    </location>
</feature>
<feature type="transmembrane region" description="Helical" evidence="8">
    <location>
        <begin position="261"/>
        <end position="278"/>
    </location>
</feature>
<comment type="caution">
    <text evidence="10">The sequence shown here is derived from an EMBL/GenBank/DDBJ whole genome shotgun (WGS) entry which is preliminary data.</text>
</comment>
<keyword evidence="3" id="KW-0813">Transport</keyword>
<proteinExistence type="inferred from homology"/>
<dbReference type="RefSeq" id="WP_110266896.1">
    <property type="nucleotide sequence ID" value="NZ_CAKZQT010000005.1"/>
</dbReference>
<keyword evidence="6 8" id="KW-1133">Transmembrane helix</keyword>
<comment type="subcellular location">
    <subcellularLocation>
        <location evidence="1">Cell membrane</location>
        <topology evidence="1">Multi-pass membrane protein</topology>
    </subcellularLocation>
</comment>
<dbReference type="InterPro" id="IPR037185">
    <property type="entry name" value="EmrE-like"/>
</dbReference>
<dbReference type="OrthoDB" id="369870at2"/>
<feature type="transmembrane region" description="Helical" evidence="8">
    <location>
        <begin position="96"/>
        <end position="114"/>
    </location>
</feature>
<dbReference type="InterPro" id="IPR004626">
    <property type="entry name" value="RarD"/>
</dbReference>
<evidence type="ECO:0000313" key="11">
    <source>
        <dbReference type="Proteomes" id="UP000248330"/>
    </source>
</evidence>
<evidence type="ECO:0000313" key="10">
    <source>
        <dbReference type="EMBL" id="PXV63606.1"/>
    </source>
</evidence>
<dbReference type="SUPFAM" id="SSF103481">
    <property type="entry name" value="Multidrug resistance efflux transporter EmrE"/>
    <property type="match status" value="2"/>
</dbReference>
<feature type="transmembrane region" description="Helical" evidence="8">
    <location>
        <begin position="144"/>
        <end position="160"/>
    </location>
</feature>
<dbReference type="PANTHER" id="PTHR22911">
    <property type="entry name" value="ACYL-MALONYL CONDENSING ENZYME-RELATED"/>
    <property type="match status" value="1"/>
</dbReference>
<feature type="transmembrane region" description="Helical" evidence="8">
    <location>
        <begin position="5"/>
        <end position="22"/>
    </location>
</feature>
<keyword evidence="11" id="KW-1185">Reference proteome</keyword>
<keyword evidence="5 8" id="KW-0812">Transmembrane</keyword>
<name>A0A318E299_9GAMM</name>
<dbReference type="Proteomes" id="UP000248330">
    <property type="component" value="Unassembled WGS sequence"/>
</dbReference>
<dbReference type="AlphaFoldDB" id="A0A318E299"/>
<feature type="domain" description="EamA" evidence="9">
    <location>
        <begin position="4"/>
        <end position="137"/>
    </location>
</feature>